<dbReference type="EMBL" id="LAZR01017399">
    <property type="protein sequence ID" value="KKM00593.1"/>
    <property type="molecule type" value="Genomic_DNA"/>
</dbReference>
<proteinExistence type="predicted"/>
<name>A0A0F9JNQ0_9ZZZZ</name>
<sequence length="61" mass="6940">MDKDSIDVEILEALNDQLEMAEQEILGGDILFGTRSKVYILSQIVSLCRRNKDVELLRNMG</sequence>
<protein>
    <submittedName>
        <fullName evidence="1">Uncharacterized protein</fullName>
    </submittedName>
</protein>
<accession>A0A0F9JNQ0</accession>
<comment type="caution">
    <text evidence="1">The sequence shown here is derived from an EMBL/GenBank/DDBJ whole genome shotgun (WGS) entry which is preliminary data.</text>
</comment>
<gene>
    <name evidence="1" type="ORF">LCGC14_1802940</name>
</gene>
<evidence type="ECO:0000313" key="1">
    <source>
        <dbReference type="EMBL" id="KKM00593.1"/>
    </source>
</evidence>
<reference evidence="1" key="1">
    <citation type="journal article" date="2015" name="Nature">
        <title>Complex archaea that bridge the gap between prokaryotes and eukaryotes.</title>
        <authorList>
            <person name="Spang A."/>
            <person name="Saw J.H."/>
            <person name="Jorgensen S.L."/>
            <person name="Zaremba-Niedzwiedzka K."/>
            <person name="Martijn J."/>
            <person name="Lind A.E."/>
            <person name="van Eijk R."/>
            <person name="Schleper C."/>
            <person name="Guy L."/>
            <person name="Ettema T.J."/>
        </authorList>
    </citation>
    <scope>NUCLEOTIDE SEQUENCE</scope>
</reference>
<dbReference type="AlphaFoldDB" id="A0A0F9JNQ0"/>
<organism evidence="1">
    <name type="scientific">marine sediment metagenome</name>
    <dbReference type="NCBI Taxonomy" id="412755"/>
    <lineage>
        <taxon>unclassified sequences</taxon>
        <taxon>metagenomes</taxon>
        <taxon>ecological metagenomes</taxon>
    </lineage>
</organism>